<keyword evidence="5" id="KW-0904">Protein phosphatase</keyword>
<comment type="caution">
    <text evidence="7">The sequence shown here is derived from an EMBL/GenBank/DDBJ whole genome shotgun (WGS) entry which is preliminary data.</text>
</comment>
<dbReference type="InterPro" id="IPR036196">
    <property type="entry name" value="Ptyr_pPase_sf"/>
</dbReference>
<dbReference type="AlphaFoldDB" id="A0A5M3Z859"/>
<dbReference type="VEuPathDB" id="FungiDB:ATEG_05733"/>
<comment type="subcellular location">
    <subcellularLocation>
        <location evidence="1">Cytoplasm</location>
    </subcellularLocation>
</comment>
<dbReference type="PRINTS" id="PR00719">
    <property type="entry name" value="LMWPTPASE"/>
</dbReference>
<dbReference type="OrthoDB" id="3388at2759"/>
<dbReference type="Pfam" id="PF01451">
    <property type="entry name" value="LMWPc"/>
    <property type="match status" value="1"/>
</dbReference>
<evidence type="ECO:0000256" key="4">
    <source>
        <dbReference type="ARBA" id="ARBA00022801"/>
    </source>
</evidence>
<sequence length="205" mass="21947">MTATKSSSGHQVSVLFVCLGNICRSPMAEGVFRNMAASHPLISEIDSAGTGAYHTMEPPDSRTMATLRKHGITNYNHAARKVTKDDFLTFDYLLAMDKYNLRDLLDVRESVVASMNKPGASRGAKATRAGTAASLAAAGEAGAKVAEVRLFGDFGAGGALHERVGGGEVVQDPYYGGVNGFEEVYQQVVRFSRGFLDYIEKEGSD</sequence>
<dbReference type="EMBL" id="BLJY01000007">
    <property type="protein sequence ID" value="GFF17569.1"/>
    <property type="molecule type" value="Genomic_DNA"/>
</dbReference>
<dbReference type="GO" id="GO:0003993">
    <property type="term" value="F:acid phosphatase activity"/>
    <property type="evidence" value="ECO:0007669"/>
    <property type="project" value="InterPro"/>
</dbReference>
<dbReference type="CDD" id="cd16343">
    <property type="entry name" value="LMWPTP"/>
    <property type="match status" value="1"/>
</dbReference>
<keyword evidence="8" id="KW-1185">Reference proteome</keyword>
<evidence type="ECO:0000256" key="6">
    <source>
        <dbReference type="PIRSR" id="PIRSR617867-1"/>
    </source>
</evidence>
<dbReference type="InterPro" id="IPR002115">
    <property type="entry name" value="Tyr_Pase_low_mol_wt_mml"/>
</dbReference>
<protein>
    <submittedName>
        <fullName evidence="7">Low molecular weight phosphotyrosine protein phosphatase</fullName>
    </submittedName>
</protein>
<evidence type="ECO:0000256" key="1">
    <source>
        <dbReference type="ARBA" id="ARBA00004496"/>
    </source>
</evidence>
<accession>A0A5M3Z859</accession>
<dbReference type="FunFam" id="3.40.50.2300:FF:000317">
    <property type="entry name" value="Low molecular weight phosphotyrosine protein phosphatase"/>
    <property type="match status" value="1"/>
</dbReference>
<keyword evidence="3" id="KW-0963">Cytoplasm</keyword>
<organism evidence="7 8">
    <name type="scientific">Aspergillus terreus</name>
    <dbReference type="NCBI Taxonomy" id="33178"/>
    <lineage>
        <taxon>Eukaryota</taxon>
        <taxon>Fungi</taxon>
        <taxon>Dikarya</taxon>
        <taxon>Ascomycota</taxon>
        <taxon>Pezizomycotina</taxon>
        <taxon>Eurotiomycetes</taxon>
        <taxon>Eurotiomycetidae</taxon>
        <taxon>Eurotiales</taxon>
        <taxon>Aspergillaceae</taxon>
        <taxon>Aspergillus</taxon>
        <taxon>Aspergillus subgen. Circumdati</taxon>
    </lineage>
</organism>
<feature type="active site" description="Proton donor" evidence="6">
    <location>
        <position position="172"/>
    </location>
</feature>
<keyword evidence="4" id="KW-0378">Hydrolase</keyword>
<evidence type="ECO:0000313" key="8">
    <source>
        <dbReference type="Proteomes" id="UP000452235"/>
    </source>
</evidence>
<dbReference type="SUPFAM" id="SSF52788">
    <property type="entry name" value="Phosphotyrosine protein phosphatases I"/>
    <property type="match status" value="1"/>
</dbReference>
<gene>
    <name evidence="7" type="ORF">ATEIFO6365_0007011800</name>
</gene>
<dbReference type="InterPro" id="IPR023485">
    <property type="entry name" value="Ptyr_pPase"/>
</dbReference>
<evidence type="ECO:0000256" key="5">
    <source>
        <dbReference type="ARBA" id="ARBA00022912"/>
    </source>
</evidence>
<dbReference type="GO" id="GO:0005737">
    <property type="term" value="C:cytoplasm"/>
    <property type="evidence" value="ECO:0007669"/>
    <property type="project" value="UniProtKB-SubCell"/>
</dbReference>
<dbReference type="InterPro" id="IPR050438">
    <property type="entry name" value="LMW_PTPase"/>
</dbReference>
<feature type="active site" description="Nucleophile" evidence="6">
    <location>
        <position position="18"/>
    </location>
</feature>
<evidence type="ECO:0000313" key="7">
    <source>
        <dbReference type="EMBL" id="GFF17569.1"/>
    </source>
</evidence>
<dbReference type="PRINTS" id="PR00720">
    <property type="entry name" value="MAMMALPTPASE"/>
</dbReference>
<evidence type="ECO:0000256" key="2">
    <source>
        <dbReference type="ARBA" id="ARBA00011063"/>
    </source>
</evidence>
<comment type="similarity">
    <text evidence="2">Belongs to the low molecular weight phosphotyrosine protein phosphatase family.</text>
</comment>
<dbReference type="PANTHER" id="PTHR11717:SF7">
    <property type="entry name" value="LOW MOLECULAR WEIGHT PHOSPHOTYROSINE PROTEIN PHOSPHATASE"/>
    <property type="match status" value="1"/>
</dbReference>
<dbReference type="PANTHER" id="PTHR11717">
    <property type="entry name" value="LOW MOLECULAR WEIGHT PROTEIN TYROSINE PHOSPHATASE"/>
    <property type="match status" value="1"/>
</dbReference>
<dbReference type="GO" id="GO:0004726">
    <property type="term" value="F:non-membrane spanning protein tyrosine phosphatase activity"/>
    <property type="evidence" value="ECO:0007669"/>
    <property type="project" value="InterPro"/>
</dbReference>
<evidence type="ECO:0000256" key="3">
    <source>
        <dbReference type="ARBA" id="ARBA00022490"/>
    </source>
</evidence>
<dbReference type="Proteomes" id="UP000452235">
    <property type="component" value="Unassembled WGS sequence"/>
</dbReference>
<dbReference type="InterPro" id="IPR017867">
    <property type="entry name" value="Tyr_phospatase_low_mol_wt"/>
</dbReference>
<dbReference type="SMART" id="SM00226">
    <property type="entry name" value="LMWPc"/>
    <property type="match status" value="1"/>
</dbReference>
<dbReference type="Gene3D" id="3.40.50.2300">
    <property type="match status" value="1"/>
</dbReference>
<proteinExistence type="inferred from homology"/>
<name>A0A5M3Z859_ASPTE</name>
<reference evidence="7 8" key="1">
    <citation type="submission" date="2020-01" db="EMBL/GenBank/DDBJ databases">
        <title>Aspergillus terreus IFO 6365 whole genome shotgun sequence.</title>
        <authorList>
            <person name="Kanamasa S."/>
            <person name="Takahashi H."/>
        </authorList>
    </citation>
    <scope>NUCLEOTIDE SEQUENCE [LARGE SCALE GENOMIC DNA]</scope>
    <source>
        <strain evidence="7 8">IFO 6365</strain>
    </source>
</reference>
<feature type="active site" evidence="6">
    <location>
        <position position="24"/>
    </location>
</feature>